<keyword evidence="1" id="KW-0732">Signal</keyword>
<organism evidence="2 3">
    <name type="scientific">Parazoarcus communis</name>
    <dbReference type="NCBI Taxonomy" id="41977"/>
    <lineage>
        <taxon>Bacteria</taxon>
        <taxon>Pseudomonadati</taxon>
        <taxon>Pseudomonadota</taxon>
        <taxon>Betaproteobacteria</taxon>
        <taxon>Rhodocyclales</taxon>
        <taxon>Zoogloeaceae</taxon>
        <taxon>Parazoarcus</taxon>
    </lineage>
</organism>
<accession>A0A2U8GZT1</accession>
<evidence type="ECO:0000256" key="1">
    <source>
        <dbReference type="SAM" id="SignalP"/>
    </source>
</evidence>
<gene>
    <name evidence="2" type="ORF">CEW87_07100</name>
</gene>
<name>A0A2U8GZT1_9RHOO</name>
<evidence type="ECO:0000313" key="2">
    <source>
        <dbReference type="EMBL" id="AWI79151.1"/>
    </source>
</evidence>
<feature type="chain" id="PRO_5015933985" evidence="1">
    <location>
        <begin position="27"/>
        <end position="104"/>
    </location>
</feature>
<sequence length="104" mass="11133">MIKTSRALVVFAVAASALTFGTTAFSMEESTTTDLNAILCKDLMRLSGEDRAIAIAVLHGYVLGKKGATTYVSEKLGKVSDDFTDYCLDNPTSKALESFSKIAK</sequence>
<dbReference type="AlphaFoldDB" id="A0A2U8GZT1"/>
<dbReference type="Proteomes" id="UP000244902">
    <property type="component" value="Chromosome"/>
</dbReference>
<dbReference type="RefSeq" id="WP_108972061.1">
    <property type="nucleotide sequence ID" value="NZ_CP022188.1"/>
</dbReference>
<protein>
    <submittedName>
        <fullName evidence="2">Uncharacterized protein</fullName>
    </submittedName>
</protein>
<dbReference type="Pfam" id="PF06411">
    <property type="entry name" value="HdeA"/>
    <property type="match status" value="1"/>
</dbReference>
<feature type="signal peptide" evidence="1">
    <location>
        <begin position="1"/>
        <end position="26"/>
    </location>
</feature>
<dbReference type="InterPro" id="IPR010486">
    <property type="entry name" value="HNS-dep_expression_A/B"/>
</dbReference>
<evidence type="ECO:0000313" key="3">
    <source>
        <dbReference type="Proteomes" id="UP000244902"/>
    </source>
</evidence>
<reference evidence="2 3" key="1">
    <citation type="submission" date="2017-06" db="EMBL/GenBank/DDBJ databases">
        <title>Azoarcus sp. TSNA42 complete genome sequence.</title>
        <authorList>
            <person name="Woo J.-H."/>
            <person name="Kim H.-S."/>
        </authorList>
    </citation>
    <scope>NUCLEOTIDE SEQUENCE [LARGE SCALE GENOMIC DNA]</scope>
    <source>
        <strain evidence="2 3">TSNA42</strain>
    </source>
</reference>
<proteinExistence type="predicted"/>
<dbReference type="EMBL" id="CP022188">
    <property type="protein sequence ID" value="AWI79151.1"/>
    <property type="molecule type" value="Genomic_DNA"/>
</dbReference>